<proteinExistence type="predicted"/>
<evidence type="ECO:0000313" key="2">
    <source>
        <dbReference type="EMBL" id="CAF0783324.1"/>
    </source>
</evidence>
<dbReference type="SMART" id="SM00026">
    <property type="entry name" value="EPEND"/>
    <property type="match status" value="1"/>
</dbReference>
<reference evidence="2" key="1">
    <citation type="submission" date="2021-02" db="EMBL/GenBank/DDBJ databases">
        <authorList>
            <person name="Nowell W R."/>
        </authorList>
    </citation>
    <scope>NUCLEOTIDE SEQUENCE</scope>
</reference>
<dbReference type="AlphaFoldDB" id="A0A813RMT0"/>
<dbReference type="OrthoDB" id="6084362at2759"/>
<dbReference type="EMBL" id="CAJNOR010000069">
    <property type="protein sequence ID" value="CAF0783324.1"/>
    <property type="molecule type" value="Genomic_DNA"/>
</dbReference>
<dbReference type="PANTHER" id="PTHR10697:SF1">
    <property type="entry name" value="MAMMALIAN EPENDYMIN-RELATED PROTEIN 1"/>
    <property type="match status" value="1"/>
</dbReference>
<dbReference type="GO" id="GO:0005509">
    <property type="term" value="F:calcium ion binding"/>
    <property type="evidence" value="ECO:0007669"/>
    <property type="project" value="InterPro"/>
</dbReference>
<dbReference type="EMBL" id="CAJNOJ010000040">
    <property type="protein sequence ID" value="CAF0927296.1"/>
    <property type="molecule type" value="Genomic_DNA"/>
</dbReference>
<organism evidence="2 4">
    <name type="scientific">Adineta ricciae</name>
    <name type="common">Rotifer</name>
    <dbReference type="NCBI Taxonomy" id="249248"/>
    <lineage>
        <taxon>Eukaryota</taxon>
        <taxon>Metazoa</taxon>
        <taxon>Spiralia</taxon>
        <taxon>Gnathifera</taxon>
        <taxon>Rotifera</taxon>
        <taxon>Eurotatoria</taxon>
        <taxon>Bdelloidea</taxon>
        <taxon>Adinetida</taxon>
        <taxon>Adinetidae</taxon>
        <taxon>Adineta</taxon>
    </lineage>
</organism>
<feature type="chain" id="PRO_5036409258" description="Mammalian ependymin-related protein 1" evidence="1">
    <location>
        <begin position="16"/>
        <end position="214"/>
    </location>
</feature>
<accession>A0A813RMT0</accession>
<evidence type="ECO:0000256" key="1">
    <source>
        <dbReference type="SAM" id="SignalP"/>
    </source>
</evidence>
<keyword evidence="4" id="KW-1185">Reference proteome</keyword>
<dbReference type="GO" id="GO:0007160">
    <property type="term" value="P:cell-matrix adhesion"/>
    <property type="evidence" value="ECO:0007669"/>
    <property type="project" value="InterPro"/>
</dbReference>
<comment type="caution">
    <text evidence="2">The sequence shown here is derived from an EMBL/GenBank/DDBJ whole genome shotgun (WGS) entry which is preliminary data.</text>
</comment>
<name>A0A813RMT0_ADIRI</name>
<dbReference type="Proteomes" id="UP000663852">
    <property type="component" value="Unassembled WGS sequence"/>
</dbReference>
<dbReference type="InterPro" id="IPR001299">
    <property type="entry name" value="Ependymin"/>
</dbReference>
<dbReference type="Pfam" id="PF00811">
    <property type="entry name" value="Ependymin"/>
    <property type="match status" value="1"/>
</dbReference>
<dbReference type="Proteomes" id="UP000663828">
    <property type="component" value="Unassembled WGS sequence"/>
</dbReference>
<protein>
    <recommendedName>
        <fullName evidence="5">Mammalian ependymin-related protein 1</fullName>
    </recommendedName>
</protein>
<dbReference type="PANTHER" id="PTHR10697">
    <property type="entry name" value="MAMMALIAN EPENDYMIN-RELATED PROTEIN 1"/>
    <property type="match status" value="1"/>
</dbReference>
<keyword evidence="1" id="KW-0732">Signal</keyword>
<dbReference type="PRINTS" id="PR00317">
    <property type="entry name" value="EPENDYMIN"/>
</dbReference>
<sequence length="214" mass="24198">MFIIALLCLVGIAVAQQPHPCTSPPQWEGRIFSSNEKQHDTMRGKISYDATYRRVRIIEDFEVGDDEYAFDILSLFDSGLEFVYDLKAHNCTRRPITEQWRDFGIPQNARSYGEAYIGSSSFPDAGVLITIWGGNFTIPSVNVTLSYVSTWTYKGCLPVSRTVYSDTYGNDVLSIYDVTVGISDPNVFIPRRECLTAEEYTMRQALFGTPNKKN</sequence>
<dbReference type="GO" id="GO:0005764">
    <property type="term" value="C:lysosome"/>
    <property type="evidence" value="ECO:0007669"/>
    <property type="project" value="TreeGrafter"/>
</dbReference>
<evidence type="ECO:0008006" key="5">
    <source>
        <dbReference type="Google" id="ProtNLM"/>
    </source>
</evidence>
<evidence type="ECO:0000313" key="3">
    <source>
        <dbReference type="EMBL" id="CAF0927296.1"/>
    </source>
</evidence>
<feature type="signal peptide" evidence="1">
    <location>
        <begin position="1"/>
        <end position="15"/>
    </location>
</feature>
<evidence type="ECO:0000313" key="4">
    <source>
        <dbReference type="Proteomes" id="UP000663828"/>
    </source>
</evidence>
<gene>
    <name evidence="3" type="ORF">EDS130_LOCUS11099</name>
    <name evidence="2" type="ORF">XAT740_LOCUS2091</name>
</gene>
<dbReference type="GO" id="GO:0005576">
    <property type="term" value="C:extracellular region"/>
    <property type="evidence" value="ECO:0007669"/>
    <property type="project" value="InterPro"/>
</dbReference>